<dbReference type="EMBL" id="JBAMMX010000008">
    <property type="protein sequence ID" value="KAK6934835.1"/>
    <property type="molecule type" value="Genomic_DNA"/>
</dbReference>
<keyword evidence="2" id="KW-0255">Endonuclease</keyword>
<name>A0AAN8VIR6_9MAGN</name>
<dbReference type="GO" id="GO:0004519">
    <property type="term" value="F:endonuclease activity"/>
    <property type="evidence" value="ECO:0007669"/>
    <property type="project" value="UniProtKB-KW"/>
</dbReference>
<keyword evidence="2" id="KW-0378">Hydrolase</keyword>
<dbReference type="AlphaFoldDB" id="A0AAN8VIR6"/>
<keyword evidence="3" id="KW-1185">Reference proteome</keyword>
<dbReference type="Proteomes" id="UP001370490">
    <property type="component" value="Unassembled WGS sequence"/>
</dbReference>
<evidence type="ECO:0000313" key="2">
    <source>
        <dbReference type="EMBL" id="KAK6934835.1"/>
    </source>
</evidence>
<comment type="caution">
    <text evidence="2">The sequence shown here is derived from an EMBL/GenBank/DDBJ whole genome shotgun (WGS) entry which is preliminary data.</text>
</comment>
<feature type="domain" description="Endonuclease/exonuclease/phosphatase" evidence="1">
    <location>
        <begin position="164"/>
        <end position="461"/>
    </location>
</feature>
<keyword evidence="2" id="KW-0540">Nuclease</keyword>
<proteinExistence type="predicted"/>
<dbReference type="PANTHER" id="PTHR12121:SF68">
    <property type="entry name" value="CARBON CATABOLITE REPRESSOR PROTEIN 4 HOMOLOG 4-RELATED"/>
    <property type="match status" value="1"/>
</dbReference>
<sequence>MSTAISPLIPKFIPVEENQISSRKKDIEWMNEVHYGVGPVHSRDPQENLWKTRSQAILTVLKGLGADFLCLQKLHRSSSSHAINLSNERDNNESEAVSCVFFKVTSVVTVIGVKMEQQLLRVKHNSGGVNDALFNFFSSDKCDLSNFLKSIFFHGIDLSSNYNQELDEYDAFYKRNIECHGYSSIYIQRSGQKRDGCGIFFKQDMSGSCAPNSSMNSLHVLSFSAELVLEEKIEYNDLVRFVQDGNISDPDNYPVVTEDQASEIEEAYFYQPFSGSVPRTSEDGGDPNDPRVRLKRDCVGIMGAFRLKASFDHFIIVANTHLDPEWADVKLAQAKYLLSRLAQFRTLVAERFECSPSVLLAGDFNSTPGDKVYQYLFSGHSSFKEQLECSEELPISLSSVYAFTKGEPAFTNCTPDFTGTLDYIFFCPSEKIKPISFLEVPLSDSADVEGGLPNYFHPSDHLPIGAEFEVTKGI</sequence>
<gene>
    <name evidence="2" type="ORF">RJ641_034990</name>
</gene>
<dbReference type="Pfam" id="PF03372">
    <property type="entry name" value="Exo_endo_phos"/>
    <property type="match status" value="1"/>
</dbReference>
<evidence type="ECO:0000259" key="1">
    <source>
        <dbReference type="Pfam" id="PF03372"/>
    </source>
</evidence>
<dbReference type="InterPro" id="IPR005135">
    <property type="entry name" value="Endo/exonuclease/phosphatase"/>
</dbReference>
<dbReference type="InterPro" id="IPR036691">
    <property type="entry name" value="Endo/exonu/phosph_ase_sf"/>
</dbReference>
<dbReference type="GO" id="GO:0000175">
    <property type="term" value="F:3'-5'-RNA exonuclease activity"/>
    <property type="evidence" value="ECO:0007669"/>
    <property type="project" value="TreeGrafter"/>
</dbReference>
<organism evidence="2 3">
    <name type="scientific">Dillenia turbinata</name>
    <dbReference type="NCBI Taxonomy" id="194707"/>
    <lineage>
        <taxon>Eukaryota</taxon>
        <taxon>Viridiplantae</taxon>
        <taxon>Streptophyta</taxon>
        <taxon>Embryophyta</taxon>
        <taxon>Tracheophyta</taxon>
        <taxon>Spermatophyta</taxon>
        <taxon>Magnoliopsida</taxon>
        <taxon>eudicotyledons</taxon>
        <taxon>Gunneridae</taxon>
        <taxon>Pentapetalae</taxon>
        <taxon>Dilleniales</taxon>
        <taxon>Dilleniaceae</taxon>
        <taxon>Dillenia</taxon>
    </lineage>
</organism>
<reference evidence="2 3" key="1">
    <citation type="submission" date="2023-12" db="EMBL/GenBank/DDBJ databases">
        <title>A high-quality genome assembly for Dillenia turbinata (Dilleniales).</title>
        <authorList>
            <person name="Chanderbali A."/>
        </authorList>
    </citation>
    <scope>NUCLEOTIDE SEQUENCE [LARGE SCALE GENOMIC DNA]</scope>
    <source>
        <strain evidence="2">LSX21</strain>
        <tissue evidence="2">Leaf</tissue>
    </source>
</reference>
<dbReference type="SUPFAM" id="SSF56219">
    <property type="entry name" value="DNase I-like"/>
    <property type="match status" value="1"/>
</dbReference>
<protein>
    <submittedName>
        <fullName evidence="2">Endonuclease/exonuclease/phosphatase</fullName>
    </submittedName>
</protein>
<dbReference type="Gene3D" id="3.60.10.10">
    <property type="entry name" value="Endonuclease/exonuclease/phosphatase"/>
    <property type="match status" value="1"/>
</dbReference>
<accession>A0AAN8VIR6</accession>
<evidence type="ECO:0000313" key="3">
    <source>
        <dbReference type="Proteomes" id="UP001370490"/>
    </source>
</evidence>
<dbReference type="InterPro" id="IPR050410">
    <property type="entry name" value="CCR4/nocturin_mRNA_transcr"/>
</dbReference>
<dbReference type="PANTHER" id="PTHR12121">
    <property type="entry name" value="CARBON CATABOLITE REPRESSOR PROTEIN 4"/>
    <property type="match status" value="1"/>
</dbReference>